<keyword evidence="1" id="KW-1133">Transmembrane helix</keyword>
<comment type="caution">
    <text evidence="2">The sequence shown here is derived from an EMBL/GenBank/DDBJ whole genome shotgun (WGS) entry which is preliminary data.</text>
</comment>
<evidence type="ECO:0000256" key="1">
    <source>
        <dbReference type="SAM" id="Phobius"/>
    </source>
</evidence>
<name>A0ABR9HCI1_9ACTN</name>
<protein>
    <recommendedName>
        <fullName evidence="4">PH domain-containing protein</fullName>
    </recommendedName>
</protein>
<sequence>MPSHTRASLRQVLWSPAPLALCLLLFMPLGMLYVSADPRIGPVDAVPVFFLVMGLIWLILATVFGRHVWIGPRHIRVNGVLSTTRLDLSDIRKVTVDEWGVIRIVLLNGQVVKATSHQRGPKFPFPLSRQAERAAAAIRRAARAARPRRCGPVTLDRSWWPVPAYLGLSLVFCLLMRAVFAQTY</sequence>
<reference evidence="2 3" key="1">
    <citation type="submission" date="2020-10" db="EMBL/GenBank/DDBJ databases">
        <title>Sequencing the genomes of 1000 actinobacteria strains.</title>
        <authorList>
            <person name="Klenk H.-P."/>
        </authorList>
    </citation>
    <scope>NUCLEOTIDE SEQUENCE [LARGE SCALE GENOMIC DNA]</scope>
    <source>
        <strain evidence="2 3">DSM 45157</strain>
    </source>
</reference>
<keyword evidence="3" id="KW-1185">Reference proteome</keyword>
<feature type="transmembrane region" description="Helical" evidence="1">
    <location>
        <begin position="12"/>
        <end position="36"/>
    </location>
</feature>
<keyword evidence="1" id="KW-0812">Transmembrane</keyword>
<feature type="transmembrane region" description="Helical" evidence="1">
    <location>
        <begin position="158"/>
        <end position="180"/>
    </location>
</feature>
<proteinExistence type="predicted"/>
<accession>A0ABR9HCI1</accession>
<dbReference type="RefSeq" id="WP_191268234.1">
    <property type="nucleotide sequence ID" value="NZ_BMXJ01000002.1"/>
</dbReference>
<evidence type="ECO:0000313" key="3">
    <source>
        <dbReference type="Proteomes" id="UP000598217"/>
    </source>
</evidence>
<dbReference type="Proteomes" id="UP000598217">
    <property type="component" value="Unassembled WGS sequence"/>
</dbReference>
<keyword evidence="1" id="KW-0472">Membrane</keyword>
<gene>
    <name evidence="2" type="ORF">H4W79_000953</name>
</gene>
<organism evidence="2 3">
    <name type="scientific">Nocardiopsis terrae</name>
    <dbReference type="NCBI Taxonomy" id="372655"/>
    <lineage>
        <taxon>Bacteria</taxon>
        <taxon>Bacillati</taxon>
        <taxon>Actinomycetota</taxon>
        <taxon>Actinomycetes</taxon>
        <taxon>Streptosporangiales</taxon>
        <taxon>Nocardiopsidaceae</taxon>
        <taxon>Nocardiopsis</taxon>
    </lineage>
</organism>
<evidence type="ECO:0000313" key="2">
    <source>
        <dbReference type="EMBL" id="MBE1456739.1"/>
    </source>
</evidence>
<dbReference type="EMBL" id="JADBDY010000001">
    <property type="protein sequence ID" value="MBE1456739.1"/>
    <property type="molecule type" value="Genomic_DNA"/>
</dbReference>
<feature type="transmembrane region" description="Helical" evidence="1">
    <location>
        <begin position="48"/>
        <end position="69"/>
    </location>
</feature>
<evidence type="ECO:0008006" key="4">
    <source>
        <dbReference type="Google" id="ProtNLM"/>
    </source>
</evidence>